<feature type="chain" id="PRO_5003445294" evidence="1">
    <location>
        <begin position="27"/>
        <end position="58"/>
    </location>
</feature>
<evidence type="ECO:0000313" key="2">
    <source>
        <dbReference type="EMBL" id="EGW09301.1"/>
    </source>
</evidence>
<organism evidence="2 3">
    <name type="scientific">Cricetulus griseus</name>
    <name type="common">Chinese hamster</name>
    <name type="synonym">Cricetulus barabensis griseus</name>
    <dbReference type="NCBI Taxonomy" id="10029"/>
    <lineage>
        <taxon>Eukaryota</taxon>
        <taxon>Metazoa</taxon>
        <taxon>Chordata</taxon>
        <taxon>Craniata</taxon>
        <taxon>Vertebrata</taxon>
        <taxon>Euteleostomi</taxon>
        <taxon>Mammalia</taxon>
        <taxon>Eutheria</taxon>
        <taxon>Euarchontoglires</taxon>
        <taxon>Glires</taxon>
        <taxon>Rodentia</taxon>
        <taxon>Myomorpha</taxon>
        <taxon>Muroidea</taxon>
        <taxon>Cricetidae</taxon>
        <taxon>Cricetinae</taxon>
        <taxon>Cricetulus</taxon>
    </lineage>
</organism>
<accession>G3II11</accession>
<keyword evidence="1" id="KW-0732">Signal</keyword>
<dbReference type="InParanoid" id="G3II11"/>
<sequence>MLNWMGQTLIFKLLVVICVSLRRTDTILVTLCRYSLGDIVLLWSQSQKVVQNQLLYKY</sequence>
<feature type="signal peptide" evidence="1">
    <location>
        <begin position="1"/>
        <end position="26"/>
    </location>
</feature>
<name>G3II11_CRIGR</name>
<proteinExistence type="predicted"/>
<dbReference type="EMBL" id="JH002910">
    <property type="protein sequence ID" value="EGW09301.1"/>
    <property type="molecule type" value="Genomic_DNA"/>
</dbReference>
<evidence type="ECO:0000313" key="3">
    <source>
        <dbReference type="Proteomes" id="UP000001075"/>
    </source>
</evidence>
<evidence type="ECO:0000256" key="1">
    <source>
        <dbReference type="SAM" id="SignalP"/>
    </source>
</evidence>
<reference evidence="3" key="1">
    <citation type="journal article" date="2011" name="Nat. Biotechnol.">
        <title>The genomic sequence of the Chinese hamster ovary (CHO)-K1 cell line.</title>
        <authorList>
            <person name="Xu X."/>
            <person name="Nagarajan H."/>
            <person name="Lewis N.E."/>
            <person name="Pan S."/>
            <person name="Cai Z."/>
            <person name="Liu X."/>
            <person name="Chen W."/>
            <person name="Xie M."/>
            <person name="Wang W."/>
            <person name="Hammond S."/>
            <person name="Andersen M.R."/>
            <person name="Neff N."/>
            <person name="Passarelli B."/>
            <person name="Koh W."/>
            <person name="Fan H.C."/>
            <person name="Wang J."/>
            <person name="Gui Y."/>
            <person name="Lee K.H."/>
            <person name="Betenbaugh M.J."/>
            <person name="Quake S.R."/>
            <person name="Famili I."/>
            <person name="Palsson B.O."/>
            <person name="Wang J."/>
        </authorList>
    </citation>
    <scope>NUCLEOTIDE SEQUENCE [LARGE SCALE GENOMIC DNA]</scope>
    <source>
        <strain evidence="3">CHO K1 cell line</strain>
    </source>
</reference>
<protein>
    <submittedName>
        <fullName evidence="2">Uncharacterized protein</fullName>
    </submittedName>
</protein>
<dbReference type="Proteomes" id="UP000001075">
    <property type="component" value="Unassembled WGS sequence"/>
</dbReference>
<dbReference type="AlphaFoldDB" id="G3II11"/>
<gene>
    <name evidence="2" type="ORF">I79_023472</name>
</gene>